<accession>A0ABP8ESN1</accession>
<feature type="region of interest" description="Disordered" evidence="3">
    <location>
        <begin position="400"/>
        <end position="421"/>
    </location>
</feature>
<dbReference type="Gene3D" id="3.40.640.10">
    <property type="entry name" value="Type I PLP-dependent aspartate aminotransferase-like (Major domain)"/>
    <property type="match status" value="1"/>
</dbReference>
<keyword evidence="4" id="KW-0808">Transferase</keyword>
<name>A0ABP8ESN1_9MICO</name>
<dbReference type="Gene3D" id="3.90.1150.10">
    <property type="entry name" value="Aspartate Aminotransferase, domain 1"/>
    <property type="match status" value="1"/>
</dbReference>
<dbReference type="EMBL" id="BAABBA010000005">
    <property type="protein sequence ID" value="GAA4286965.1"/>
    <property type="molecule type" value="Genomic_DNA"/>
</dbReference>
<comment type="cofactor">
    <cofactor evidence="1">
        <name>pyridoxal 5'-phosphate</name>
        <dbReference type="ChEBI" id="CHEBI:597326"/>
    </cofactor>
</comment>
<sequence length="421" mass="44318">MSEHIFLSPPDCGPAEAQAVQRALASGWVAPLGPEVDAFEAEVAARTGRRHAVALSSGTAALHLALLGVGVGPGDVVLTSTLTFVATASAVRYCGAEPVFVDSDESGNMDPGLLDLAITDQRRRRRRIGAVLPVDLLGKVAAYEELLTVAAESGIPLVSDAAESFGAVRRGRPAGSFGRAAAISFNGNKIMTTSGGGALVTDDGAVAARARYLATQARQPVAHYEHTEIGYNYRLSNLLAALGRAQLARLDEMIERRRALRMLYRELFAGTPGVEVLGAPDGSEIDVAALRRSGPHGRLTRDNFWLTTVLVDAAVAGWTPADLIAALARADIEARPMWKPLHRQPVFARSTVYGGATAERLFARGVTLPSGSALDVAGWARVADTVRAFLQRRAQAGRPAARLSVGRTPAGTRPLRAAGAP</sequence>
<dbReference type="GO" id="GO:0008483">
    <property type="term" value="F:transaminase activity"/>
    <property type="evidence" value="ECO:0007669"/>
    <property type="project" value="UniProtKB-KW"/>
</dbReference>
<keyword evidence="2" id="KW-0663">Pyridoxal phosphate</keyword>
<dbReference type="InterPro" id="IPR000653">
    <property type="entry name" value="DegT/StrS_aminotransferase"/>
</dbReference>
<dbReference type="PANTHER" id="PTHR30244:SF34">
    <property type="entry name" value="DTDP-4-AMINO-4,6-DIDEOXYGALACTOSE TRANSAMINASE"/>
    <property type="match status" value="1"/>
</dbReference>
<dbReference type="PANTHER" id="PTHR30244">
    <property type="entry name" value="TRANSAMINASE"/>
    <property type="match status" value="1"/>
</dbReference>
<dbReference type="PIRSF" id="PIRSF000390">
    <property type="entry name" value="PLP_StrS"/>
    <property type="match status" value="1"/>
</dbReference>
<keyword evidence="4" id="KW-0032">Aminotransferase</keyword>
<comment type="caution">
    <text evidence="4">The sequence shown here is derived from an EMBL/GenBank/DDBJ whole genome shotgun (WGS) entry which is preliminary data.</text>
</comment>
<evidence type="ECO:0000256" key="1">
    <source>
        <dbReference type="ARBA" id="ARBA00001933"/>
    </source>
</evidence>
<comment type="similarity">
    <text evidence="2">Belongs to the DegT/DnrJ/EryC1 family.</text>
</comment>
<dbReference type="Pfam" id="PF01041">
    <property type="entry name" value="DegT_DnrJ_EryC1"/>
    <property type="match status" value="1"/>
</dbReference>
<gene>
    <name evidence="4" type="ORF">GCM10022262_13240</name>
</gene>
<reference evidence="5" key="1">
    <citation type="journal article" date="2019" name="Int. J. Syst. Evol. Microbiol.">
        <title>The Global Catalogue of Microorganisms (GCM) 10K type strain sequencing project: providing services to taxonomists for standard genome sequencing and annotation.</title>
        <authorList>
            <consortium name="The Broad Institute Genomics Platform"/>
            <consortium name="The Broad Institute Genome Sequencing Center for Infectious Disease"/>
            <person name="Wu L."/>
            <person name="Ma J."/>
        </authorList>
    </citation>
    <scope>NUCLEOTIDE SEQUENCE [LARGE SCALE GENOMIC DNA]</scope>
    <source>
        <strain evidence="5">JCM 17459</strain>
    </source>
</reference>
<dbReference type="SUPFAM" id="SSF53383">
    <property type="entry name" value="PLP-dependent transferases"/>
    <property type="match status" value="1"/>
</dbReference>
<dbReference type="InterPro" id="IPR015422">
    <property type="entry name" value="PyrdxlP-dep_Trfase_small"/>
</dbReference>
<evidence type="ECO:0000313" key="5">
    <source>
        <dbReference type="Proteomes" id="UP001499841"/>
    </source>
</evidence>
<dbReference type="RefSeq" id="WP_345039069.1">
    <property type="nucleotide sequence ID" value="NZ_BAABBA010000005.1"/>
</dbReference>
<evidence type="ECO:0000313" key="4">
    <source>
        <dbReference type="EMBL" id="GAA4286965.1"/>
    </source>
</evidence>
<evidence type="ECO:0000256" key="2">
    <source>
        <dbReference type="RuleBase" id="RU004508"/>
    </source>
</evidence>
<dbReference type="InterPro" id="IPR015424">
    <property type="entry name" value="PyrdxlP-dep_Trfase"/>
</dbReference>
<evidence type="ECO:0000256" key="3">
    <source>
        <dbReference type="SAM" id="MobiDB-lite"/>
    </source>
</evidence>
<dbReference type="CDD" id="cd00616">
    <property type="entry name" value="AHBA_syn"/>
    <property type="match status" value="1"/>
</dbReference>
<protein>
    <submittedName>
        <fullName evidence="4">Aminotransferase class I/II-fold pyridoxal phosphate-dependent enzyme</fullName>
    </submittedName>
</protein>
<organism evidence="4 5">
    <name type="scientific">Georgenia daeguensis</name>
    <dbReference type="NCBI Taxonomy" id="908355"/>
    <lineage>
        <taxon>Bacteria</taxon>
        <taxon>Bacillati</taxon>
        <taxon>Actinomycetota</taxon>
        <taxon>Actinomycetes</taxon>
        <taxon>Micrococcales</taxon>
        <taxon>Bogoriellaceae</taxon>
        <taxon>Georgenia</taxon>
    </lineage>
</organism>
<proteinExistence type="inferred from homology"/>
<dbReference type="Proteomes" id="UP001499841">
    <property type="component" value="Unassembled WGS sequence"/>
</dbReference>
<dbReference type="InterPro" id="IPR015421">
    <property type="entry name" value="PyrdxlP-dep_Trfase_major"/>
</dbReference>
<keyword evidence="5" id="KW-1185">Reference proteome</keyword>